<feature type="compositionally biased region" description="Polar residues" evidence="1">
    <location>
        <begin position="45"/>
        <end position="61"/>
    </location>
</feature>
<sequence>MSQIEKGAPSETGAPEAPDYKGITGTQVIPGFATSAPPQDLPAPTITSGPDSVASPSQGLDNLNKWLQDVRPMSDVIADAQLKETNPPVLHSVEAKTQTEFDTKASVPISQKSELQNQAESNAQIAGTRDEGLRTQDPPNAEQETFWAETDGYEPMALVVDSQPSEGSIGDDDSALGQSLSSSTASLRSSLYESVVENGRTYHKYKQGKYYLPNDDVEQDRLDLQHHLFMLTLDGRLHLAPVRNPQMVLDFGTGTGIWAIEYASQNPSTTVIGSDLSPIQPDFVPPNCRFEVDDTEDEWLYTQKFDLIHARAMFSCFSDFVSIFRKAYDALAPGGYLEMQDIYFKPHSLDGSVEGTALQAWNNKVIEGARILGRDYHCVPKYAQWLRDVGFVNVVERVFMWPSNTWPKGSKQKTLGLWMYHNAMSGAEAISMALLTRAFGMTTSEVELMLVDVRKDLKDRSIHAYHPVYIVYGQKPLDA</sequence>
<comment type="caution">
    <text evidence="2">The sequence shown here is derived from an EMBL/GenBank/DDBJ whole genome shotgun (WGS) entry which is preliminary data.</text>
</comment>
<dbReference type="CDD" id="cd02440">
    <property type="entry name" value="AdoMet_MTases"/>
    <property type="match status" value="1"/>
</dbReference>
<dbReference type="STRING" id="5539.A0A3E2HMX6"/>
<dbReference type="AlphaFoldDB" id="A0A3E2HMX6"/>
<evidence type="ECO:0000313" key="3">
    <source>
        <dbReference type="Proteomes" id="UP000258309"/>
    </source>
</evidence>
<protein>
    <recommendedName>
        <fullName evidence="4">Methyltransferase domain-containing protein</fullName>
    </recommendedName>
</protein>
<dbReference type="SUPFAM" id="SSF53335">
    <property type="entry name" value="S-adenosyl-L-methionine-dependent methyltransferases"/>
    <property type="match status" value="1"/>
</dbReference>
<keyword evidence="3" id="KW-1185">Reference proteome</keyword>
<dbReference type="OrthoDB" id="2013972at2759"/>
<name>A0A3E2HMX6_SCYLI</name>
<dbReference type="PANTHER" id="PTHR43591:SF102">
    <property type="entry name" value="S-ADENOSYL-L-METHIONINE-DEPENDENT METHYLTRANSFERASE"/>
    <property type="match status" value="1"/>
</dbReference>
<dbReference type="Proteomes" id="UP000258309">
    <property type="component" value="Unassembled WGS sequence"/>
</dbReference>
<accession>A0A3E2HMX6</accession>
<dbReference type="Gene3D" id="3.40.50.150">
    <property type="entry name" value="Vaccinia Virus protein VP39"/>
    <property type="match status" value="1"/>
</dbReference>
<dbReference type="PANTHER" id="PTHR43591">
    <property type="entry name" value="METHYLTRANSFERASE"/>
    <property type="match status" value="1"/>
</dbReference>
<evidence type="ECO:0008006" key="4">
    <source>
        <dbReference type="Google" id="ProtNLM"/>
    </source>
</evidence>
<evidence type="ECO:0000256" key="1">
    <source>
        <dbReference type="SAM" id="MobiDB-lite"/>
    </source>
</evidence>
<dbReference type="Pfam" id="PF13489">
    <property type="entry name" value="Methyltransf_23"/>
    <property type="match status" value="1"/>
</dbReference>
<proteinExistence type="predicted"/>
<reference evidence="2 3" key="1">
    <citation type="submission" date="2018-05" db="EMBL/GenBank/DDBJ databases">
        <title>Draft genome sequence of Scytalidium lignicola DSM 105466, a ubiquitous saprotrophic fungus.</title>
        <authorList>
            <person name="Buettner E."/>
            <person name="Gebauer A.M."/>
            <person name="Hofrichter M."/>
            <person name="Liers C."/>
            <person name="Kellner H."/>
        </authorList>
    </citation>
    <scope>NUCLEOTIDE SEQUENCE [LARGE SCALE GENOMIC DNA]</scope>
    <source>
        <strain evidence="2 3">DSM 105466</strain>
    </source>
</reference>
<dbReference type="OMA" id="RYMCTSI"/>
<feature type="region of interest" description="Disordered" evidence="1">
    <location>
        <begin position="99"/>
        <end position="140"/>
    </location>
</feature>
<dbReference type="GO" id="GO:0008168">
    <property type="term" value="F:methyltransferase activity"/>
    <property type="evidence" value="ECO:0007669"/>
    <property type="project" value="TreeGrafter"/>
</dbReference>
<evidence type="ECO:0000313" key="2">
    <source>
        <dbReference type="EMBL" id="RFU34688.1"/>
    </source>
</evidence>
<organism evidence="2 3">
    <name type="scientific">Scytalidium lignicola</name>
    <name type="common">Hyphomycete</name>
    <dbReference type="NCBI Taxonomy" id="5539"/>
    <lineage>
        <taxon>Eukaryota</taxon>
        <taxon>Fungi</taxon>
        <taxon>Dikarya</taxon>
        <taxon>Ascomycota</taxon>
        <taxon>Pezizomycotina</taxon>
        <taxon>Leotiomycetes</taxon>
        <taxon>Leotiomycetes incertae sedis</taxon>
        <taxon>Scytalidium</taxon>
    </lineage>
</organism>
<feature type="region of interest" description="Disordered" evidence="1">
    <location>
        <begin position="1"/>
        <end position="66"/>
    </location>
</feature>
<feature type="region of interest" description="Disordered" evidence="1">
    <location>
        <begin position="162"/>
        <end position="181"/>
    </location>
</feature>
<feature type="compositionally biased region" description="Polar residues" evidence="1">
    <location>
        <begin position="108"/>
        <end position="125"/>
    </location>
</feature>
<dbReference type="EMBL" id="NCSJ02000017">
    <property type="protein sequence ID" value="RFU34688.1"/>
    <property type="molecule type" value="Genomic_DNA"/>
</dbReference>
<gene>
    <name evidence="2" type="ORF">B7463_g1658</name>
</gene>
<feature type="non-terminal residue" evidence="2">
    <location>
        <position position="1"/>
    </location>
</feature>
<dbReference type="InterPro" id="IPR029063">
    <property type="entry name" value="SAM-dependent_MTases_sf"/>
</dbReference>
<feature type="non-terminal residue" evidence="2">
    <location>
        <position position="479"/>
    </location>
</feature>